<feature type="signal peptide" evidence="13">
    <location>
        <begin position="1"/>
        <end position="20"/>
    </location>
</feature>
<dbReference type="PANTHER" id="PTHR18929:SF246">
    <property type="entry name" value="PROTEIN DISULFIDE ISOMERASE-LIKE 1-4"/>
    <property type="match status" value="1"/>
</dbReference>
<evidence type="ECO:0000256" key="6">
    <source>
        <dbReference type="ARBA" id="ARBA00022737"/>
    </source>
</evidence>
<evidence type="ECO:0000256" key="13">
    <source>
        <dbReference type="RuleBase" id="RU361130"/>
    </source>
</evidence>
<dbReference type="InterPro" id="IPR036249">
    <property type="entry name" value="Thioredoxin-like_sf"/>
</dbReference>
<dbReference type="Gene3D" id="3.40.30.10">
    <property type="entry name" value="Glutaredoxin"/>
    <property type="match status" value="4"/>
</dbReference>
<feature type="compositionally biased region" description="Basic and acidic residues" evidence="14">
    <location>
        <begin position="481"/>
        <end position="496"/>
    </location>
</feature>
<comment type="subcellular location">
    <subcellularLocation>
        <location evidence="2">Endoplasmic reticulum lumen</location>
    </subcellularLocation>
</comment>
<dbReference type="PANTHER" id="PTHR18929">
    <property type="entry name" value="PROTEIN DISULFIDE ISOMERASE"/>
    <property type="match status" value="1"/>
</dbReference>
<dbReference type="NCBIfam" id="TIGR01126">
    <property type="entry name" value="pdi_dom"/>
    <property type="match status" value="1"/>
</dbReference>
<dbReference type="EC" id="5.3.4.1" evidence="4 13"/>
<evidence type="ECO:0000313" key="16">
    <source>
        <dbReference type="EMBL" id="CCC93939.1"/>
    </source>
</evidence>
<evidence type="ECO:0000256" key="11">
    <source>
        <dbReference type="PIRSR" id="PIRSR605792-51"/>
    </source>
</evidence>
<proteinExistence type="inferred from homology"/>
<dbReference type="CDD" id="cd02982">
    <property type="entry name" value="PDI_b'_family"/>
    <property type="match status" value="1"/>
</dbReference>
<feature type="region of interest" description="Disordered" evidence="14">
    <location>
        <begin position="457"/>
        <end position="496"/>
    </location>
</feature>
<evidence type="ECO:0000256" key="9">
    <source>
        <dbReference type="ARBA" id="ARBA00023235"/>
    </source>
</evidence>
<evidence type="ECO:0000256" key="10">
    <source>
        <dbReference type="ARBA" id="ARBA00023284"/>
    </source>
</evidence>
<evidence type="ECO:0000256" key="5">
    <source>
        <dbReference type="ARBA" id="ARBA00022729"/>
    </source>
</evidence>
<feature type="disulfide bond" description="Redox-active" evidence="11">
    <location>
        <begin position="49"/>
        <end position="52"/>
    </location>
</feature>
<organism evidence="16">
    <name type="scientific">Trypanosoma congolense (strain IL3000)</name>
    <dbReference type="NCBI Taxonomy" id="1068625"/>
    <lineage>
        <taxon>Eukaryota</taxon>
        <taxon>Discoba</taxon>
        <taxon>Euglenozoa</taxon>
        <taxon>Kinetoplastea</taxon>
        <taxon>Metakinetoplastina</taxon>
        <taxon>Trypanosomatida</taxon>
        <taxon>Trypanosomatidae</taxon>
        <taxon>Trypanosoma</taxon>
        <taxon>Nannomonas</taxon>
    </lineage>
</organism>
<dbReference type="InterPro" id="IPR013766">
    <property type="entry name" value="Thioredoxin_domain"/>
</dbReference>
<dbReference type="InterPro" id="IPR005792">
    <property type="entry name" value="Prot_disulphide_isomerase"/>
</dbReference>
<feature type="domain" description="Thioredoxin" evidence="15">
    <location>
        <begin position="14"/>
        <end position="125"/>
    </location>
</feature>
<evidence type="ECO:0000256" key="12">
    <source>
        <dbReference type="RuleBase" id="RU004208"/>
    </source>
</evidence>
<evidence type="ECO:0000256" key="3">
    <source>
        <dbReference type="ARBA" id="ARBA00006347"/>
    </source>
</evidence>
<dbReference type="GO" id="GO:0003756">
    <property type="term" value="F:protein disulfide isomerase activity"/>
    <property type="evidence" value="ECO:0007669"/>
    <property type="project" value="UniProtKB-EC"/>
</dbReference>
<name>G0UX22_TRYCI</name>
<comment type="catalytic activity">
    <reaction evidence="1 13">
        <text>Catalyzes the rearrangement of -S-S- bonds in proteins.</text>
        <dbReference type="EC" id="5.3.4.1"/>
    </reaction>
</comment>
<feature type="domain" description="Thioredoxin" evidence="15">
    <location>
        <begin position="336"/>
        <end position="457"/>
    </location>
</feature>
<keyword evidence="7" id="KW-0256">Endoplasmic reticulum</keyword>
<dbReference type="GO" id="GO:0006457">
    <property type="term" value="P:protein folding"/>
    <property type="evidence" value="ECO:0007669"/>
    <property type="project" value="TreeGrafter"/>
</dbReference>
<dbReference type="CDD" id="cd02981">
    <property type="entry name" value="PDI_b_family"/>
    <property type="match status" value="1"/>
</dbReference>
<dbReference type="SUPFAM" id="SSF52833">
    <property type="entry name" value="Thioredoxin-like"/>
    <property type="match status" value="4"/>
</dbReference>
<keyword evidence="5 13" id="KW-0732">Signal</keyword>
<dbReference type="PROSITE" id="PS00194">
    <property type="entry name" value="THIOREDOXIN_1"/>
    <property type="match status" value="1"/>
</dbReference>
<protein>
    <recommendedName>
        <fullName evidence="4 13">Protein disulfide-isomerase</fullName>
        <ecNumber evidence="4 13">5.3.4.1</ecNumber>
    </recommendedName>
</protein>
<dbReference type="GO" id="GO:0005788">
    <property type="term" value="C:endoplasmic reticulum lumen"/>
    <property type="evidence" value="ECO:0007669"/>
    <property type="project" value="UniProtKB-SubCell"/>
</dbReference>
<feature type="chain" id="PRO_5005130845" description="Protein disulfide-isomerase" evidence="13">
    <location>
        <begin position="21"/>
        <end position="496"/>
    </location>
</feature>
<evidence type="ECO:0000256" key="7">
    <source>
        <dbReference type="ARBA" id="ARBA00022824"/>
    </source>
</evidence>
<keyword evidence="8 11" id="KW-1015">Disulfide bond</keyword>
<dbReference type="GO" id="GO:0034976">
    <property type="term" value="P:response to endoplasmic reticulum stress"/>
    <property type="evidence" value="ECO:0007669"/>
    <property type="project" value="TreeGrafter"/>
</dbReference>
<dbReference type="Pfam" id="PF00085">
    <property type="entry name" value="Thioredoxin"/>
    <property type="match status" value="2"/>
</dbReference>
<accession>G0UX22</accession>
<dbReference type="NCBIfam" id="TIGR01130">
    <property type="entry name" value="ER_PDI_fam"/>
    <property type="match status" value="1"/>
</dbReference>
<keyword evidence="9 13" id="KW-0413">Isomerase</keyword>
<dbReference type="InterPro" id="IPR005788">
    <property type="entry name" value="PDI_thioredoxin-like_dom"/>
</dbReference>
<dbReference type="PROSITE" id="PS51352">
    <property type="entry name" value="THIOREDOXIN_2"/>
    <property type="match status" value="2"/>
</dbReference>
<sequence>MMRNFFLAILLVAFIRGSSAESTKLTKDNFNATIASSEIFLVKFYIDSCGYCQMLAPEWEKAANETIENAKMGEVDCHDQKELAESFNIEGFPTIILFRNGKMADRYNGAREKDALIKYLKANVGPAIIPASNKEHIDEVKEKNEIVCVGLTADAKSSLSTTLTEAAQSLRTSIKFLLVTDPTYLPDEKQETIIVYRKGGEKEVYDGPMELEKLTLFLRVARVGYGDEVTPVNYQYYANISSPIGWTMIRPNETVSTDLKDKLAEIGKKVRSQVVILWVDAVKHQVWKGFDVPDDAKFPVFMIMKQDVKYFHTMTEVVTPGSLEKFITDFVEGRVEPTIKSLPIPEKETVGGKTTIVAKTMDKHLTSGKDMLILFFAPWCGHCKNFAPTYEKIAAEFNESNIIVAELDATANYVNSSIFKITGFPTVFFVPSGGKPILFEGDRSLGNVSEFVRKHATTLKEKNKTSEKGEVPPTPTGSSAPEEKKGSGDDVGKQDL</sequence>
<evidence type="ECO:0000256" key="4">
    <source>
        <dbReference type="ARBA" id="ARBA00012723"/>
    </source>
</evidence>
<dbReference type="AlphaFoldDB" id="G0UX22"/>
<evidence type="ECO:0000256" key="14">
    <source>
        <dbReference type="SAM" id="MobiDB-lite"/>
    </source>
</evidence>
<evidence type="ECO:0000256" key="1">
    <source>
        <dbReference type="ARBA" id="ARBA00001182"/>
    </source>
</evidence>
<dbReference type="VEuPathDB" id="TriTrypDB:TcIL3000_10_7120"/>
<keyword evidence="10 11" id="KW-0676">Redox-active center</keyword>
<gene>
    <name evidence="16" type="ORF">TCIL3000_10_7120</name>
</gene>
<keyword evidence="6" id="KW-0677">Repeat</keyword>
<evidence type="ECO:0000256" key="2">
    <source>
        <dbReference type="ARBA" id="ARBA00004319"/>
    </source>
</evidence>
<dbReference type="CDD" id="cd02961">
    <property type="entry name" value="PDI_a_family"/>
    <property type="match status" value="1"/>
</dbReference>
<dbReference type="EMBL" id="HE575323">
    <property type="protein sequence ID" value="CCC93939.1"/>
    <property type="molecule type" value="Genomic_DNA"/>
</dbReference>
<feature type="compositionally biased region" description="Basic and acidic residues" evidence="14">
    <location>
        <begin position="458"/>
        <end position="470"/>
    </location>
</feature>
<reference evidence="16" key="1">
    <citation type="journal article" date="2012" name="Proc. Natl. Acad. Sci. U.S.A.">
        <title>Antigenic diversity is generated by distinct evolutionary mechanisms in African trypanosome species.</title>
        <authorList>
            <person name="Jackson A.P."/>
            <person name="Berry A."/>
            <person name="Aslett M."/>
            <person name="Allison H.C."/>
            <person name="Burton P."/>
            <person name="Vavrova-Anderson J."/>
            <person name="Brown R."/>
            <person name="Browne H."/>
            <person name="Corton N."/>
            <person name="Hauser H."/>
            <person name="Gamble J."/>
            <person name="Gilderthorp R."/>
            <person name="Marcello L."/>
            <person name="McQuillan J."/>
            <person name="Otto T.D."/>
            <person name="Quail M.A."/>
            <person name="Sanders M.J."/>
            <person name="van Tonder A."/>
            <person name="Ginger M.L."/>
            <person name="Field M.C."/>
            <person name="Barry J.D."/>
            <person name="Hertz-Fowler C."/>
            <person name="Berriman M."/>
        </authorList>
    </citation>
    <scope>NUCLEOTIDE SEQUENCE</scope>
    <source>
        <strain evidence="16">IL3000</strain>
    </source>
</reference>
<evidence type="ECO:0000256" key="8">
    <source>
        <dbReference type="ARBA" id="ARBA00023157"/>
    </source>
</evidence>
<dbReference type="CDD" id="cd02995">
    <property type="entry name" value="PDI_a_PDI_a'_C"/>
    <property type="match status" value="1"/>
</dbReference>
<feature type="disulfide bond" description="Redox-active" evidence="11">
    <location>
        <begin position="380"/>
        <end position="383"/>
    </location>
</feature>
<dbReference type="Pfam" id="PF13848">
    <property type="entry name" value="Thioredoxin_6"/>
    <property type="match status" value="1"/>
</dbReference>
<dbReference type="InterPro" id="IPR017937">
    <property type="entry name" value="Thioredoxin_CS"/>
</dbReference>
<evidence type="ECO:0000259" key="15">
    <source>
        <dbReference type="PROSITE" id="PS51352"/>
    </source>
</evidence>
<comment type="similarity">
    <text evidence="3 12">Belongs to the protein disulfide isomerase family.</text>
</comment>